<dbReference type="EMBL" id="LR797302">
    <property type="protein sequence ID" value="CAB4199936.1"/>
    <property type="molecule type" value="Genomic_DNA"/>
</dbReference>
<evidence type="ECO:0000256" key="3">
    <source>
        <dbReference type="ARBA" id="ARBA00022603"/>
    </source>
</evidence>
<reference evidence="7" key="1">
    <citation type="submission" date="2020-05" db="EMBL/GenBank/DDBJ databases">
        <authorList>
            <person name="Chiriac C."/>
            <person name="Salcher M."/>
            <person name="Ghai R."/>
            <person name="Kavagutti S V."/>
        </authorList>
    </citation>
    <scope>NUCLEOTIDE SEQUENCE</scope>
</reference>
<dbReference type="GO" id="GO:0032259">
    <property type="term" value="P:methylation"/>
    <property type="evidence" value="ECO:0007669"/>
    <property type="project" value="UniProtKB-KW"/>
</dbReference>
<dbReference type="PANTHER" id="PTHR11548:SF1">
    <property type="entry name" value="THYMIDYLATE SYNTHASE 1"/>
    <property type="match status" value="1"/>
</dbReference>
<dbReference type="InterPro" id="IPR036926">
    <property type="entry name" value="Thymidate_synth/dCMP_Mease_sf"/>
</dbReference>
<evidence type="ECO:0000313" key="7">
    <source>
        <dbReference type="EMBL" id="CAB4199936.1"/>
    </source>
</evidence>
<dbReference type="GO" id="GO:0004799">
    <property type="term" value="F:thymidylate synthase activity"/>
    <property type="evidence" value="ECO:0007669"/>
    <property type="project" value="UniProtKB-EC"/>
</dbReference>
<keyword evidence="4" id="KW-0808">Transferase</keyword>
<dbReference type="InterPro" id="IPR000398">
    <property type="entry name" value="Thymidylate_synthase"/>
</dbReference>
<dbReference type="InterPro" id="IPR023451">
    <property type="entry name" value="Thymidate_synth/dCMP_Mease_dom"/>
</dbReference>
<dbReference type="EMBL" id="LR796870">
    <property type="protein sequence ID" value="CAB4171758.1"/>
    <property type="molecule type" value="Genomic_DNA"/>
</dbReference>
<protein>
    <recommendedName>
        <fullName evidence="2">thymidylate synthase</fullName>
        <ecNumber evidence="2">2.1.1.45</ecNumber>
    </recommendedName>
</protein>
<dbReference type="InterPro" id="IPR045097">
    <property type="entry name" value="Thymidate_synth/dCMP_Mease"/>
</dbReference>
<dbReference type="SUPFAM" id="SSF55831">
    <property type="entry name" value="Thymidylate synthase/dCMP hydroxymethylase"/>
    <property type="match status" value="1"/>
</dbReference>
<proteinExistence type="inferred from homology"/>
<dbReference type="Pfam" id="PF00303">
    <property type="entry name" value="Thymidylat_synt"/>
    <property type="match status" value="1"/>
</dbReference>
<evidence type="ECO:0000313" key="6">
    <source>
        <dbReference type="EMBL" id="CAB4171758.1"/>
    </source>
</evidence>
<dbReference type="Gene3D" id="3.30.572.10">
    <property type="entry name" value="Thymidylate synthase/dCMP hydroxymethylase domain"/>
    <property type="match status" value="1"/>
</dbReference>
<dbReference type="EC" id="2.1.1.45" evidence="2"/>
<dbReference type="PRINTS" id="PR00108">
    <property type="entry name" value="THYMDSNTHASE"/>
</dbReference>
<comment type="similarity">
    <text evidence="1">Belongs to the thymidylate synthase family.</text>
</comment>
<dbReference type="GO" id="GO:0006231">
    <property type="term" value="P:dTMP biosynthetic process"/>
    <property type="evidence" value="ECO:0007669"/>
    <property type="project" value="InterPro"/>
</dbReference>
<evidence type="ECO:0000256" key="4">
    <source>
        <dbReference type="ARBA" id="ARBA00022679"/>
    </source>
</evidence>
<evidence type="ECO:0000259" key="5">
    <source>
        <dbReference type="Pfam" id="PF00303"/>
    </source>
</evidence>
<gene>
    <name evidence="7" type="ORF">UFOVP1358_24</name>
    <name evidence="6" type="ORF">UFOVP931_18</name>
</gene>
<evidence type="ECO:0000256" key="1">
    <source>
        <dbReference type="ARBA" id="ARBA00009972"/>
    </source>
</evidence>
<feature type="domain" description="Thymidylate synthase/dCMP hydroxymethylase" evidence="5">
    <location>
        <begin position="6"/>
        <end position="230"/>
    </location>
</feature>
<accession>A0A6J5RZS1</accession>
<evidence type="ECO:0000256" key="2">
    <source>
        <dbReference type="ARBA" id="ARBA00011947"/>
    </source>
</evidence>
<dbReference type="PANTHER" id="PTHR11548">
    <property type="entry name" value="THYMIDYLATE SYNTHASE 1"/>
    <property type="match status" value="1"/>
</dbReference>
<name>A0A6J5RZS1_9CAUD</name>
<organism evidence="7">
    <name type="scientific">uncultured Caudovirales phage</name>
    <dbReference type="NCBI Taxonomy" id="2100421"/>
    <lineage>
        <taxon>Viruses</taxon>
        <taxon>Duplodnaviria</taxon>
        <taxon>Heunggongvirae</taxon>
        <taxon>Uroviricota</taxon>
        <taxon>Caudoviricetes</taxon>
        <taxon>Peduoviridae</taxon>
        <taxon>Maltschvirus</taxon>
        <taxon>Maltschvirus maltsch</taxon>
    </lineage>
</organism>
<sequence length="260" mass="29817">MDFSRTWLNAINDILTNGDPVAPRGKMTREMPQRTMVVDMRRPVLRIPDRSLSYKFMAAEAFWILSGDDRVETISPYNSRIKDFSDDGERFFGAYGPKIKAQLPYIVEKLMADEDSRQAGLTIWRECPPQTKDVPCTVAIFFSIRSGKLNAHVFMRSSDVWLGVPYDVFNFSMLAHLVCGLLNEHRKFDNAVKPGRLFLTAASSHLYEINWADAKLCLASEVLEQPETEMLLWNDAAHLMKVLAALRDSKVGDELRWWEH</sequence>
<keyword evidence="3" id="KW-0489">Methyltransferase</keyword>